<evidence type="ECO:0000313" key="3">
    <source>
        <dbReference type="Proteomes" id="UP000589626"/>
    </source>
</evidence>
<dbReference type="Gene3D" id="3.40.630.30">
    <property type="match status" value="1"/>
</dbReference>
<dbReference type="InterPro" id="IPR000182">
    <property type="entry name" value="GNAT_dom"/>
</dbReference>
<comment type="caution">
    <text evidence="2">The sequence shown here is derived from an EMBL/GenBank/DDBJ whole genome shotgun (WGS) entry which is preliminary data.</text>
</comment>
<proteinExistence type="predicted"/>
<dbReference type="RefSeq" id="WP_183594872.1">
    <property type="nucleotide sequence ID" value="NZ_JACHWR010000004.1"/>
</dbReference>
<dbReference type="EMBL" id="JACHWR010000004">
    <property type="protein sequence ID" value="MBB3044851.1"/>
    <property type="molecule type" value="Genomic_DNA"/>
</dbReference>
<keyword evidence="2" id="KW-0687">Ribonucleoprotein</keyword>
<feature type="domain" description="N-acetyltransferase" evidence="1">
    <location>
        <begin position="118"/>
        <end position="263"/>
    </location>
</feature>
<dbReference type="PROSITE" id="PS51186">
    <property type="entry name" value="GNAT"/>
    <property type="match status" value="1"/>
</dbReference>
<evidence type="ECO:0000313" key="2">
    <source>
        <dbReference type="EMBL" id="MBB3044851.1"/>
    </source>
</evidence>
<dbReference type="AlphaFoldDB" id="A0A7W4Z4F0"/>
<dbReference type="Pfam" id="PF08445">
    <property type="entry name" value="FR47"/>
    <property type="match status" value="1"/>
</dbReference>
<protein>
    <submittedName>
        <fullName evidence="2">Ribosomal protein S18 acetylase RimI-like enzyme</fullName>
    </submittedName>
</protein>
<dbReference type="GO" id="GO:0005840">
    <property type="term" value="C:ribosome"/>
    <property type="evidence" value="ECO:0007669"/>
    <property type="project" value="UniProtKB-KW"/>
</dbReference>
<evidence type="ECO:0000259" key="1">
    <source>
        <dbReference type="PROSITE" id="PS51186"/>
    </source>
</evidence>
<dbReference type="Proteomes" id="UP000589626">
    <property type="component" value="Unassembled WGS sequence"/>
</dbReference>
<gene>
    <name evidence="2" type="ORF">FHU40_004704</name>
</gene>
<organism evidence="2 3">
    <name type="scientific">Nocardioides soli</name>
    <dbReference type="NCBI Taxonomy" id="1036020"/>
    <lineage>
        <taxon>Bacteria</taxon>
        <taxon>Bacillati</taxon>
        <taxon>Actinomycetota</taxon>
        <taxon>Actinomycetes</taxon>
        <taxon>Propionibacteriales</taxon>
        <taxon>Nocardioidaceae</taxon>
        <taxon>Nocardioides</taxon>
    </lineage>
</organism>
<dbReference type="InterPro" id="IPR016181">
    <property type="entry name" value="Acyl_CoA_acyltransferase"/>
</dbReference>
<dbReference type="InterPro" id="IPR013653">
    <property type="entry name" value="GCN5-like_dom"/>
</dbReference>
<name>A0A7W4Z4F0_9ACTN</name>
<reference evidence="2 3" key="1">
    <citation type="submission" date="2020-08" db="EMBL/GenBank/DDBJ databases">
        <title>Sequencing the genomes of 1000 actinobacteria strains.</title>
        <authorList>
            <person name="Klenk H.-P."/>
        </authorList>
    </citation>
    <scope>NUCLEOTIDE SEQUENCE [LARGE SCALE GENOMIC DNA]</scope>
    <source>
        <strain evidence="2 3">DSM 105498</strain>
    </source>
</reference>
<dbReference type="GO" id="GO:0016747">
    <property type="term" value="F:acyltransferase activity, transferring groups other than amino-acyl groups"/>
    <property type="evidence" value="ECO:0007669"/>
    <property type="project" value="InterPro"/>
</dbReference>
<accession>A0A7W4Z4F0</accession>
<sequence length="263" mass="28786">MDVRSLAFRTDLALLRLAGSEVDDHGSFLAVRTPDNPTYYWGNFLLLPRPPTTEELPAWVDRFRSTYPRSRHLAFGVDGGAGGLDDLEPFRLAGLEVDASSVMTATSVHEPPRPNREATYRPLSGDDDWRQQLELGIAGEHEESGQEFVVAKTAAERTLSERGVGAWWGAFVGDRLLASMGLFSASPGLARFQQVKTHPEARGRGLAGTLVHRVSRYGFEELGAATLVMVADPEYLAIRVYRSVGFTDAEVQLTAQLTPAVEG</sequence>
<keyword evidence="2" id="KW-0689">Ribosomal protein</keyword>
<keyword evidence="3" id="KW-1185">Reference proteome</keyword>
<dbReference type="SUPFAM" id="SSF55729">
    <property type="entry name" value="Acyl-CoA N-acyltransferases (Nat)"/>
    <property type="match status" value="1"/>
</dbReference>